<dbReference type="Gene3D" id="3.40.50.1820">
    <property type="entry name" value="alpha/beta hydrolase"/>
    <property type="match status" value="1"/>
</dbReference>
<sequence length="56" mass="6751">MDGEKDVPIQDVEEMIQEFKKQGVPYEYYINKGIGHWYPEDIEEKLEKALKFIMEQ</sequence>
<comment type="caution">
    <text evidence="1">The sequence shown here is derived from an EMBL/GenBank/DDBJ whole genome shotgun (WGS) entry which is preliminary data.</text>
</comment>
<dbReference type="RefSeq" id="WP_250858982.1">
    <property type="nucleotide sequence ID" value="NZ_JAGSOJ010000002.1"/>
</dbReference>
<evidence type="ECO:0000313" key="2">
    <source>
        <dbReference type="Proteomes" id="UP001056429"/>
    </source>
</evidence>
<dbReference type="SUPFAM" id="SSF53474">
    <property type="entry name" value="alpha/beta-Hydrolases"/>
    <property type="match status" value="1"/>
</dbReference>
<dbReference type="EMBL" id="JAGSOJ010000002">
    <property type="protein sequence ID" value="MCM1989940.1"/>
    <property type="molecule type" value="Genomic_DNA"/>
</dbReference>
<accession>A0A9J6P0N0</accession>
<evidence type="ECO:0000313" key="1">
    <source>
        <dbReference type="EMBL" id="MCM1989940.1"/>
    </source>
</evidence>
<dbReference type="AlphaFoldDB" id="A0A9J6P0N0"/>
<dbReference type="InterPro" id="IPR029058">
    <property type="entry name" value="AB_hydrolase_fold"/>
</dbReference>
<protein>
    <submittedName>
        <fullName evidence="1">Uncharacterized protein</fullName>
    </submittedName>
</protein>
<name>A0A9J6P0N0_9CLOT</name>
<proteinExistence type="predicted"/>
<reference evidence="1" key="1">
    <citation type="journal article" date="2021" name="mSystems">
        <title>Bacteria and Archaea Synergistically Convert Glycine Betaine to Biogenic Methane in the Formosa Cold Seep of the South China Sea.</title>
        <authorList>
            <person name="Li L."/>
            <person name="Zhang W."/>
            <person name="Zhang S."/>
            <person name="Song L."/>
            <person name="Sun Q."/>
            <person name="Zhang H."/>
            <person name="Xiang H."/>
            <person name="Dong X."/>
        </authorList>
    </citation>
    <scope>NUCLEOTIDE SEQUENCE</scope>
    <source>
        <strain evidence="1">ZWT</strain>
    </source>
</reference>
<keyword evidence="2" id="KW-1185">Reference proteome</keyword>
<gene>
    <name evidence="1" type="ORF">KDK92_09320</name>
</gene>
<organism evidence="1 2">
    <name type="scientific">Oceanirhabdus seepicola</name>
    <dbReference type="NCBI Taxonomy" id="2828781"/>
    <lineage>
        <taxon>Bacteria</taxon>
        <taxon>Bacillati</taxon>
        <taxon>Bacillota</taxon>
        <taxon>Clostridia</taxon>
        <taxon>Eubacteriales</taxon>
        <taxon>Clostridiaceae</taxon>
        <taxon>Oceanirhabdus</taxon>
    </lineage>
</organism>
<reference evidence="1" key="2">
    <citation type="submission" date="2021-04" db="EMBL/GenBank/DDBJ databases">
        <authorList>
            <person name="Dong X."/>
        </authorList>
    </citation>
    <scope>NUCLEOTIDE SEQUENCE</scope>
    <source>
        <strain evidence="1">ZWT</strain>
    </source>
</reference>
<dbReference type="Proteomes" id="UP001056429">
    <property type="component" value="Unassembled WGS sequence"/>
</dbReference>